<sequence length="96" mass="10729">MELNGGRRSNGGHSTKAKKPIDRRKNEYKEALKQAATVDDVVDVIIKLKETAIQGDVPAIKLFLEYYVGKPKESLDITSNGESFDLKKVFGFDKTK</sequence>
<reference evidence="2 3" key="1">
    <citation type="journal article" date="2012" name="J. Virol.">
        <title>Complete Genome Sequences of Two Persicivirga Bacteriophages, P12024S and P12024L.</title>
        <authorList>
            <person name="Kang I."/>
            <person name="Jang H."/>
            <person name="Cho J.C."/>
        </authorList>
    </citation>
    <scope>NUCLEOTIDE SEQUENCE [LARGE SCALE GENOMIC DNA]</scope>
</reference>
<dbReference type="RefSeq" id="YP_006560437.1">
    <property type="nucleotide sequence ID" value="NC_018272.1"/>
</dbReference>
<evidence type="ECO:0000313" key="3">
    <source>
        <dbReference type="Proteomes" id="UP000002819"/>
    </source>
</evidence>
<gene>
    <name evidence="2" type="ORF">P12024L_38</name>
</gene>
<dbReference type="KEGG" id="vg:13405377"/>
<dbReference type="GeneID" id="13405377"/>
<keyword evidence="3" id="KW-1185">Reference proteome</keyword>
<evidence type="ECO:0000256" key="1">
    <source>
        <dbReference type="SAM" id="MobiDB-lite"/>
    </source>
</evidence>
<name>I6RTD6_9CAUD</name>
<dbReference type="Proteomes" id="UP000002819">
    <property type="component" value="Segment"/>
</dbReference>
<dbReference type="EMBL" id="JQ823123">
    <property type="protein sequence ID" value="AFM54758.1"/>
    <property type="molecule type" value="Genomic_DNA"/>
</dbReference>
<dbReference type="OrthoDB" id="33507at10239"/>
<accession>I6RTD6</accession>
<feature type="region of interest" description="Disordered" evidence="1">
    <location>
        <begin position="1"/>
        <end position="25"/>
    </location>
</feature>
<organism evidence="2 3">
    <name type="scientific">Nonlabens phage P12024L</name>
    <dbReference type="NCBI Taxonomy" id="1168479"/>
    <lineage>
        <taxon>Viruses</taxon>
        <taxon>Duplodnaviria</taxon>
        <taxon>Heunggongvirae</taxon>
        <taxon>Uroviricota</taxon>
        <taxon>Caudoviricetes</taxon>
        <taxon>Inhavirus</taxon>
        <taxon>Inhavirus P12024L</taxon>
    </lineage>
</organism>
<evidence type="ECO:0000313" key="2">
    <source>
        <dbReference type="EMBL" id="AFM54758.1"/>
    </source>
</evidence>
<proteinExistence type="predicted"/>
<protein>
    <submittedName>
        <fullName evidence="2">Uncharacterized protein</fullName>
    </submittedName>
</protein>